<organism evidence="1 2">
    <name type="scientific">Roseivivax halodurans JCM 10272</name>
    <dbReference type="NCBI Taxonomy" id="1449350"/>
    <lineage>
        <taxon>Bacteria</taxon>
        <taxon>Pseudomonadati</taxon>
        <taxon>Pseudomonadota</taxon>
        <taxon>Alphaproteobacteria</taxon>
        <taxon>Rhodobacterales</taxon>
        <taxon>Roseobacteraceae</taxon>
        <taxon>Roseivivax</taxon>
    </lineage>
</organism>
<dbReference type="EMBL" id="JALZ01000001">
    <property type="protein sequence ID" value="ETX16709.1"/>
    <property type="molecule type" value="Genomic_DNA"/>
</dbReference>
<dbReference type="RefSeq" id="WP_037257050.1">
    <property type="nucleotide sequence ID" value="NZ_JALZ01000001.1"/>
</dbReference>
<dbReference type="AlphaFoldDB" id="X7EKT4"/>
<reference evidence="1 2" key="1">
    <citation type="submission" date="2014-01" db="EMBL/GenBank/DDBJ databases">
        <title>Roseivivax halodurans JCM 10272 Genome Sequencing.</title>
        <authorList>
            <person name="Lai Q."/>
            <person name="Li G."/>
            <person name="Shao Z."/>
        </authorList>
    </citation>
    <scope>NUCLEOTIDE SEQUENCE [LARGE SCALE GENOMIC DNA]</scope>
    <source>
        <strain evidence="1 2">JCM 10272</strain>
    </source>
</reference>
<protein>
    <recommendedName>
        <fullName evidence="3">Thiolase N-terminal domain-containing protein</fullName>
    </recommendedName>
</protein>
<dbReference type="Proteomes" id="UP000022447">
    <property type="component" value="Unassembled WGS sequence"/>
</dbReference>
<accession>X7EKT4</accession>
<comment type="caution">
    <text evidence="1">The sequence shown here is derived from an EMBL/GenBank/DDBJ whole genome shotgun (WGS) entry which is preliminary data.</text>
</comment>
<evidence type="ECO:0000313" key="2">
    <source>
        <dbReference type="Proteomes" id="UP000022447"/>
    </source>
</evidence>
<evidence type="ECO:0008006" key="3">
    <source>
        <dbReference type="Google" id="ProtNLM"/>
    </source>
</evidence>
<dbReference type="STRING" id="1449350.OCH239_00510"/>
<keyword evidence="2" id="KW-1185">Reference proteome</keyword>
<sequence>MPDVYLCDAIRTPIGWHGGALSAVRAEHIAAILTAAPMAHDPGHVGLAVSVGRGLAVLPERV</sequence>
<proteinExistence type="predicted"/>
<name>X7EKT4_9RHOB</name>
<evidence type="ECO:0000313" key="1">
    <source>
        <dbReference type="EMBL" id="ETX16709.1"/>
    </source>
</evidence>
<gene>
    <name evidence="1" type="ORF">OCH239_00510</name>
</gene>
<dbReference type="OrthoDB" id="9764638at2"/>